<evidence type="ECO:0000256" key="8">
    <source>
        <dbReference type="ARBA" id="ARBA00022801"/>
    </source>
</evidence>
<feature type="domain" description="MYND-type" evidence="15">
    <location>
        <begin position="75"/>
        <end position="112"/>
    </location>
</feature>
<dbReference type="GO" id="GO:0006508">
    <property type="term" value="P:proteolysis"/>
    <property type="evidence" value="ECO:0007669"/>
    <property type="project" value="UniProtKB-KW"/>
</dbReference>
<evidence type="ECO:0000256" key="5">
    <source>
        <dbReference type="ARBA" id="ARBA00022723"/>
    </source>
</evidence>
<dbReference type="EMBL" id="JXTB01000104">
    <property type="protein sequence ID" value="PON63476.1"/>
    <property type="molecule type" value="Genomic_DNA"/>
</dbReference>
<protein>
    <recommendedName>
        <fullName evidence="3">ubiquitinyl hydrolase 1</fullName>
        <ecNumber evidence="3">3.4.19.12</ecNumber>
    </recommendedName>
</protein>
<keyword evidence="9" id="KW-0788">Thiol protease</keyword>
<keyword evidence="17" id="KW-1185">Reference proteome</keyword>
<comment type="catalytic activity">
    <reaction evidence="1">
        <text>Thiol-dependent hydrolysis of ester, thioester, amide, peptide and isopeptide bonds formed by the C-terminal Gly of ubiquitin (a 76-residue protein attached to proteins as an intracellular targeting signal).</text>
        <dbReference type="EC" id="3.4.19.12"/>
    </reaction>
</comment>
<feature type="region of interest" description="Disordered" evidence="12">
    <location>
        <begin position="111"/>
        <end position="134"/>
    </location>
</feature>
<dbReference type="Pfam" id="PF00443">
    <property type="entry name" value="UCH"/>
    <property type="match status" value="1"/>
</dbReference>
<evidence type="ECO:0000256" key="3">
    <source>
        <dbReference type="ARBA" id="ARBA00012759"/>
    </source>
</evidence>
<dbReference type="InterPro" id="IPR002893">
    <property type="entry name" value="Znf_MYND"/>
</dbReference>
<feature type="region of interest" description="Disordered" evidence="12">
    <location>
        <begin position="1022"/>
        <end position="1041"/>
    </location>
</feature>
<keyword evidence="10" id="KW-0862">Zinc</keyword>
<feature type="region of interest" description="Disordered" evidence="12">
    <location>
        <begin position="329"/>
        <end position="362"/>
    </location>
</feature>
<dbReference type="FunFam" id="3.90.70.10:FF:000026">
    <property type="entry name" value="Ubiquitin carboxyl-terminal hydrolase 15"/>
    <property type="match status" value="1"/>
</dbReference>
<dbReference type="PROSITE" id="PS00972">
    <property type="entry name" value="USP_1"/>
    <property type="match status" value="1"/>
</dbReference>
<dbReference type="InterPro" id="IPR001394">
    <property type="entry name" value="Peptidase_C19_UCH"/>
</dbReference>
<name>A0A2P5CR59_PARAD</name>
<evidence type="ECO:0000256" key="4">
    <source>
        <dbReference type="ARBA" id="ARBA00022670"/>
    </source>
</evidence>
<feature type="region of interest" description="Disordered" evidence="12">
    <location>
        <begin position="399"/>
        <end position="435"/>
    </location>
</feature>
<evidence type="ECO:0000259" key="15">
    <source>
        <dbReference type="PROSITE" id="PS50865"/>
    </source>
</evidence>
<dbReference type="PANTHER" id="PTHR24006">
    <property type="entry name" value="UBIQUITIN CARBOXYL-TERMINAL HYDROLASE"/>
    <property type="match status" value="1"/>
</dbReference>
<dbReference type="SUPFAM" id="SSF144232">
    <property type="entry name" value="HIT/MYND zinc finger-like"/>
    <property type="match status" value="1"/>
</dbReference>
<evidence type="ECO:0000256" key="9">
    <source>
        <dbReference type="ARBA" id="ARBA00022807"/>
    </source>
</evidence>
<feature type="compositionally biased region" description="Low complexity" evidence="12">
    <location>
        <begin position="1026"/>
        <end position="1038"/>
    </location>
</feature>
<keyword evidence="5" id="KW-0479">Metal-binding</keyword>
<keyword evidence="13" id="KW-0472">Membrane</keyword>
<feature type="compositionally biased region" description="Low complexity" evidence="12">
    <location>
        <begin position="342"/>
        <end position="362"/>
    </location>
</feature>
<dbReference type="STRING" id="3476.A0A2P5CR59"/>
<reference evidence="17" key="1">
    <citation type="submission" date="2016-06" db="EMBL/GenBank/DDBJ databases">
        <title>Parallel loss of symbiosis genes in relatives of nitrogen-fixing non-legume Parasponia.</title>
        <authorList>
            <person name="Van Velzen R."/>
            <person name="Holmer R."/>
            <person name="Bu F."/>
            <person name="Rutten L."/>
            <person name="Van Zeijl A."/>
            <person name="Liu W."/>
            <person name="Santuari L."/>
            <person name="Cao Q."/>
            <person name="Sharma T."/>
            <person name="Shen D."/>
            <person name="Roswanjaya Y."/>
            <person name="Wardhani T."/>
            <person name="Kalhor M.S."/>
            <person name="Jansen J."/>
            <person name="Van den Hoogen J."/>
            <person name="Gungor B."/>
            <person name="Hartog M."/>
            <person name="Hontelez J."/>
            <person name="Verver J."/>
            <person name="Yang W.-C."/>
            <person name="Schijlen E."/>
            <person name="Repin R."/>
            <person name="Schilthuizen M."/>
            <person name="Schranz E."/>
            <person name="Heidstra R."/>
            <person name="Miyata K."/>
            <person name="Fedorova E."/>
            <person name="Kohlen W."/>
            <person name="Bisseling T."/>
            <person name="Smit S."/>
            <person name="Geurts R."/>
        </authorList>
    </citation>
    <scope>NUCLEOTIDE SEQUENCE [LARGE SCALE GENOMIC DNA]</scope>
    <source>
        <strain evidence="17">cv. WU1-14</strain>
    </source>
</reference>
<feature type="compositionally biased region" description="Basic and acidic residues" evidence="12">
    <location>
        <begin position="409"/>
        <end position="435"/>
    </location>
</feature>
<dbReference type="GO" id="GO:0016579">
    <property type="term" value="P:protein deubiquitination"/>
    <property type="evidence" value="ECO:0007669"/>
    <property type="project" value="InterPro"/>
</dbReference>
<dbReference type="CDD" id="cd02661">
    <property type="entry name" value="Peptidase_C19E"/>
    <property type="match status" value="1"/>
</dbReference>
<feature type="compositionally biased region" description="Polar residues" evidence="12">
    <location>
        <begin position="399"/>
        <end position="408"/>
    </location>
</feature>
<keyword evidence="13" id="KW-0812">Transmembrane</keyword>
<evidence type="ECO:0000256" key="7">
    <source>
        <dbReference type="ARBA" id="ARBA00022786"/>
    </source>
</evidence>
<dbReference type="FunFam" id="6.10.140.2220:FF:000006">
    <property type="entry name" value="Ubiquitin carboxyl-terminal hydrolase 15"/>
    <property type="match status" value="1"/>
</dbReference>
<evidence type="ECO:0000256" key="12">
    <source>
        <dbReference type="SAM" id="MobiDB-lite"/>
    </source>
</evidence>
<proteinExistence type="inferred from homology"/>
<evidence type="ECO:0000256" key="10">
    <source>
        <dbReference type="ARBA" id="ARBA00022833"/>
    </source>
</evidence>
<evidence type="ECO:0000256" key="13">
    <source>
        <dbReference type="SAM" id="Phobius"/>
    </source>
</evidence>
<comment type="caution">
    <text evidence="16">The sequence shown here is derived from an EMBL/GenBank/DDBJ whole genome shotgun (WGS) entry which is preliminary data.</text>
</comment>
<feature type="compositionally biased region" description="Low complexity" evidence="12">
    <location>
        <begin position="978"/>
        <end position="1005"/>
    </location>
</feature>
<dbReference type="Proteomes" id="UP000237105">
    <property type="component" value="Unassembled WGS sequence"/>
</dbReference>
<keyword evidence="8 16" id="KW-0378">Hydrolase</keyword>
<evidence type="ECO:0000313" key="16">
    <source>
        <dbReference type="EMBL" id="PON63476.1"/>
    </source>
</evidence>
<dbReference type="PROSITE" id="PS01360">
    <property type="entry name" value="ZF_MYND_1"/>
    <property type="match status" value="1"/>
</dbReference>
<sequence>MLVAGALGFHSLVIVVCFLVPVAIGFVLRRKWRLAVARKEEIRRLVILASEEAARAELEAAAEYRVVSPVSLNQCAVCYFPTTTRCARCKAVRYCSGKCQIIHWRQGHKEECRPPCPTQTNSDSESDSGEKLSKEEQFEVYGDKFEGTEQAKPIKEFPSELSYPSHGFSPEVPHEKDDGSETGSLETEKGTSSTSESCSTSFSGFSTSPTSSELADDVSVSESISSTDTDISEGHLSADGDVLPTAFSVKDANLSEPLSPKFASLVNSVNGITVSEINESKSRCSAVENQGQPTCASLLSGSGVRDGPIFESCVSSSGFWERALDSVNSPVDTQDEADDASDSNGSGSSKVSSGSGMHSLSKSTSFTLCTKGSAKEVTKLEDPHSDALHIKRPVIRSVLSENTDSQTSKIRDRRSLNSEASKNRDEEHRSTSHDFKLREVKPMSLSNERVSACTNSLNVVILPSTKAQTLDQVVNDRSKTLNLSKSRERECSLSSPADTCLASGDKGSSISRSKEVDAVQDSAAVSYQVSNSPNVRNGLKTSVQKVVEQFKGSKLSKQYSSGFGSENAGRYSGLFPYESFVKLYNWNKVDLRPCGLLNCGNSCYANAVLQCLAFTPPLTAYFLQGLHSKACIKKEWCFTCEFQSLILKAKEEKSPLSPIGILSKLRNIGSQLGNGREEDAHEFLRYVIDTMQSVCLAEPGISASSPLEEETTLIGLTFGGYLRSKIKCMKCKGKSERQEGMMDLTVEIEGDIGTLEEALKKFTSTETLDGENKYQCGRCKSYEKAKKKLTILEAPNVLTIALKRFQSGKFGKLNKPIQFPEILNLAPFMSGTSDKLAIYRLYGVVVHLDVMNAAFSGHYVCYVKNAQNRWFKVDDSTVTSVELEKVLSKGAYMLLYARCSPRAPRLIRNKIVSPDLKTRAMPSWIGGKTTTSKLKSTANPSVAQFLSSSKPLEGSANYDSFYSKLHRLQRILEEDSSSDNSSLISNNSDEGSCSTDSTRDSTSTDDFSDYIFGDSGRGWNSPWRNSSDSDTSSSSSSSPLYSKHSRFSDLDHYDSVAPETDGLQSHWDGPSRNSDTSRQFRKVESSSRPKTDFEKVGFDSLNDVKYEVSCWRSTMERTTNI</sequence>
<dbReference type="OrthoDB" id="420187at2759"/>
<accession>A0A2P5CR59</accession>
<dbReference type="Gene3D" id="3.90.70.10">
    <property type="entry name" value="Cysteine proteinases"/>
    <property type="match status" value="1"/>
</dbReference>
<evidence type="ECO:0000256" key="11">
    <source>
        <dbReference type="PROSITE-ProRule" id="PRU00134"/>
    </source>
</evidence>
<dbReference type="SUPFAM" id="SSF54001">
    <property type="entry name" value="Cysteine proteinases"/>
    <property type="match status" value="1"/>
</dbReference>
<feature type="region of interest" description="Disordered" evidence="12">
    <location>
        <begin position="159"/>
        <end position="238"/>
    </location>
</feature>
<evidence type="ECO:0000256" key="2">
    <source>
        <dbReference type="ARBA" id="ARBA00009085"/>
    </source>
</evidence>
<feature type="compositionally biased region" description="Basic and acidic residues" evidence="12">
    <location>
        <begin position="1081"/>
        <end position="1092"/>
    </location>
</feature>
<dbReference type="InterPro" id="IPR028889">
    <property type="entry name" value="USP"/>
</dbReference>
<dbReference type="GO" id="GO:0005634">
    <property type="term" value="C:nucleus"/>
    <property type="evidence" value="ECO:0007669"/>
    <property type="project" value="TreeGrafter"/>
</dbReference>
<keyword evidence="13" id="KW-1133">Transmembrane helix</keyword>
<dbReference type="InterPro" id="IPR050164">
    <property type="entry name" value="Peptidase_C19"/>
</dbReference>
<feature type="region of interest" description="Disordered" evidence="12">
    <location>
        <begin position="976"/>
        <end position="1007"/>
    </location>
</feature>
<dbReference type="PROSITE" id="PS50235">
    <property type="entry name" value="USP_3"/>
    <property type="match status" value="1"/>
</dbReference>
<dbReference type="AlphaFoldDB" id="A0A2P5CR59"/>
<keyword evidence="6 11" id="KW-0863">Zinc-finger</keyword>
<evidence type="ECO:0000256" key="1">
    <source>
        <dbReference type="ARBA" id="ARBA00000707"/>
    </source>
</evidence>
<dbReference type="PANTHER" id="PTHR24006:SF874">
    <property type="entry name" value="UBIQUITIN CARBOXYL-TERMINAL HYDROLASE 16"/>
    <property type="match status" value="1"/>
</dbReference>
<dbReference type="EC" id="3.4.19.12" evidence="3"/>
<dbReference type="Pfam" id="PF01753">
    <property type="entry name" value="zf-MYND"/>
    <property type="match status" value="1"/>
</dbReference>
<evidence type="ECO:0000313" key="17">
    <source>
        <dbReference type="Proteomes" id="UP000237105"/>
    </source>
</evidence>
<dbReference type="InterPro" id="IPR038765">
    <property type="entry name" value="Papain-like_cys_pep_sf"/>
</dbReference>
<feature type="region of interest" description="Disordered" evidence="12">
    <location>
        <begin position="1052"/>
        <end position="1092"/>
    </location>
</feature>
<comment type="similarity">
    <text evidence="2">Belongs to the peptidase C19 family.</text>
</comment>
<dbReference type="GO" id="GO:0005829">
    <property type="term" value="C:cytosol"/>
    <property type="evidence" value="ECO:0007669"/>
    <property type="project" value="TreeGrafter"/>
</dbReference>
<dbReference type="Gene3D" id="6.10.140.2220">
    <property type="match status" value="1"/>
</dbReference>
<feature type="compositionally biased region" description="Low complexity" evidence="12">
    <location>
        <begin position="181"/>
        <end position="229"/>
    </location>
</feature>
<feature type="transmembrane region" description="Helical" evidence="13">
    <location>
        <begin position="6"/>
        <end position="28"/>
    </location>
</feature>
<evidence type="ECO:0000256" key="6">
    <source>
        <dbReference type="ARBA" id="ARBA00022771"/>
    </source>
</evidence>
<dbReference type="GO" id="GO:0008270">
    <property type="term" value="F:zinc ion binding"/>
    <property type="evidence" value="ECO:0007669"/>
    <property type="project" value="UniProtKB-KW"/>
</dbReference>
<gene>
    <name evidence="16" type="ORF">PanWU01x14_131400</name>
</gene>
<keyword evidence="4" id="KW-0645">Protease</keyword>
<organism evidence="16 17">
    <name type="scientific">Parasponia andersonii</name>
    <name type="common">Sponia andersonii</name>
    <dbReference type="NCBI Taxonomy" id="3476"/>
    <lineage>
        <taxon>Eukaryota</taxon>
        <taxon>Viridiplantae</taxon>
        <taxon>Streptophyta</taxon>
        <taxon>Embryophyta</taxon>
        <taxon>Tracheophyta</taxon>
        <taxon>Spermatophyta</taxon>
        <taxon>Magnoliopsida</taxon>
        <taxon>eudicotyledons</taxon>
        <taxon>Gunneridae</taxon>
        <taxon>Pentapetalae</taxon>
        <taxon>rosids</taxon>
        <taxon>fabids</taxon>
        <taxon>Rosales</taxon>
        <taxon>Cannabaceae</taxon>
        <taxon>Parasponia</taxon>
    </lineage>
</organism>
<feature type="domain" description="USP" evidence="14">
    <location>
        <begin position="594"/>
        <end position="899"/>
    </location>
</feature>
<dbReference type="PROSITE" id="PS50865">
    <property type="entry name" value="ZF_MYND_2"/>
    <property type="match status" value="1"/>
</dbReference>
<dbReference type="GO" id="GO:0004843">
    <property type="term" value="F:cysteine-type deubiquitinase activity"/>
    <property type="evidence" value="ECO:0007669"/>
    <property type="project" value="UniProtKB-EC"/>
</dbReference>
<evidence type="ECO:0000259" key="14">
    <source>
        <dbReference type="PROSITE" id="PS50235"/>
    </source>
</evidence>
<dbReference type="InterPro" id="IPR018200">
    <property type="entry name" value="USP_CS"/>
</dbReference>
<keyword evidence="7" id="KW-0833">Ubl conjugation pathway</keyword>